<name>A0A8S3H371_9BILA</name>
<feature type="non-terminal residue" evidence="1">
    <location>
        <position position="64"/>
    </location>
</feature>
<dbReference type="AlphaFoldDB" id="A0A8S3H371"/>
<organism evidence="1 2">
    <name type="scientific">Rotaria magnacalcarata</name>
    <dbReference type="NCBI Taxonomy" id="392030"/>
    <lineage>
        <taxon>Eukaryota</taxon>
        <taxon>Metazoa</taxon>
        <taxon>Spiralia</taxon>
        <taxon>Gnathifera</taxon>
        <taxon>Rotifera</taxon>
        <taxon>Eurotatoria</taxon>
        <taxon>Bdelloidea</taxon>
        <taxon>Philodinida</taxon>
        <taxon>Philodinidae</taxon>
        <taxon>Rotaria</taxon>
    </lineage>
</organism>
<accession>A0A8S3H371</accession>
<sequence>MSNKGWFEGFAIGYPSSNNALEATNGIIKSLYTFRERLPVGEFLSVLENDIIHQLSRERNTDDP</sequence>
<evidence type="ECO:0000313" key="2">
    <source>
        <dbReference type="Proteomes" id="UP000681967"/>
    </source>
</evidence>
<proteinExistence type="predicted"/>
<comment type="caution">
    <text evidence="1">The sequence shown here is derived from an EMBL/GenBank/DDBJ whole genome shotgun (WGS) entry which is preliminary data.</text>
</comment>
<reference evidence="1" key="1">
    <citation type="submission" date="2021-02" db="EMBL/GenBank/DDBJ databases">
        <authorList>
            <person name="Nowell W R."/>
        </authorList>
    </citation>
    <scope>NUCLEOTIDE SEQUENCE</scope>
</reference>
<dbReference type="EMBL" id="CAJOBH010286220">
    <property type="protein sequence ID" value="CAF5175517.1"/>
    <property type="molecule type" value="Genomic_DNA"/>
</dbReference>
<dbReference type="Proteomes" id="UP000681967">
    <property type="component" value="Unassembled WGS sequence"/>
</dbReference>
<protein>
    <submittedName>
        <fullName evidence="1">Uncharacterized protein</fullName>
    </submittedName>
</protein>
<gene>
    <name evidence="1" type="ORF">BYL167_LOCUS78125</name>
</gene>
<evidence type="ECO:0000313" key="1">
    <source>
        <dbReference type="EMBL" id="CAF5175517.1"/>
    </source>
</evidence>